<dbReference type="PIRSF" id="PIRSF019169">
    <property type="entry name" value="PilM"/>
    <property type="match status" value="1"/>
</dbReference>
<dbReference type="PANTHER" id="PTHR32432">
    <property type="entry name" value="CELL DIVISION PROTEIN FTSA-RELATED"/>
    <property type="match status" value="1"/>
</dbReference>
<feature type="domain" description="SHS2" evidence="1">
    <location>
        <begin position="17"/>
        <end position="184"/>
    </location>
</feature>
<dbReference type="Pfam" id="PF11104">
    <property type="entry name" value="PilM_2"/>
    <property type="match status" value="1"/>
</dbReference>
<reference evidence="3" key="1">
    <citation type="journal article" date="2019" name="Int. J. Syst. Evol. Microbiol.">
        <title>The Global Catalogue of Microorganisms (GCM) 10K type strain sequencing project: providing services to taxonomists for standard genome sequencing and annotation.</title>
        <authorList>
            <consortium name="The Broad Institute Genomics Platform"/>
            <consortium name="The Broad Institute Genome Sequencing Center for Infectious Disease"/>
            <person name="Wu L."/>
            <person name="Ma J."/>
        </authorList>
    </citation>
    <scope>NUCLEOTIDE SEQUENCE [LARGE SCALE GENOMIC DNA]</scope>
    <source>
        <strain evidence="3">CCUG 60525</strain>
    </source>
</reference>
<evidence type="ECO:0000259" key="1">
    <source>
        <dbReference type="SMART" id="SM00842"/>
    </source>
</evidence>
<keyword evidence="3" id="KW-1185">Reference proteome</keyword>
<proteinExistence type="predicted"/>
<name>A0ABW3KG85_9GAMM</name>
<sequence>MLRLKPQFKKRLSADTFIGIDFGSHRIKALALSRRRHGYHLEGMASVVTPNGAIIDHQLHNIPQLVEALTELRASFNLCSNNVATAVTGSSVTTKVVHVPAVFTGEILALHMQQEAAQHIAFPLDEISLDYEILGQSEQHPDRNKVLLSAARTDHIQARVHALHQVGWRTKVVDIGSHALARAVSFLWGSRLEQRIAVLDIGAQSMTFIVIEQGEVIHQRLQPLALGISSLAMTEGDNVEQNTELIEQHVQRNIQLFCSHSGQAPPSQLFLFGGYPQLPRLARQLAQALSLSVMLPDFNHTFGHDLSDYSHASAFGTALGLALRSGSPCRI</sequence>
<dbReference type="PANTHER" id="PTHR32432:SF3">
    <property type="entry name" value="ETHANOLAMINE UTILIZATION PROTEIN EUTJ"/>
    <property type="match status" value="1"/>
</dbReference>
<dbReference type="SMART" id="SM00842">
    <property type="entry name" value="FtsA"/>
    <property type="match status" value="1"/>
</dbReference>
<dbReference type="InterPro" id="IPR005883">
    <property type="entry name" value="PilM"/>
</dbReference>
<organism evidence="2 3">
    <name type="scientific">Oceanisphaera ostreae</name>
    <dbReference type="NCBI Taxonomy" id="914151"/>
    <lineage>
        <taxon>Bacteria</taxon>
        <taxon>Pseudomonadati</taxon>
        <taxon>Pseudomonadota</taxon>
        <taxon>Gammaproteobacteria</taxon>
        <taxon>Aeromonadales</taxon>
        <taxon>Aeromonadaceae</taxon>
        <taxon>Oceanisphaera</taxon>
    </lineage>
</organism>
<dbReference type="InterPro" id="IPR003494">
    <property type="entry name" value="SHS2_FtsA"/>
</dbReference>
<evidence type="ECO:0000313" key="3">
    <source>
        <dbReference type="Proteomes" id="UP001597048"/>
    </source>
</evidence>
<comment type="caution">
    <text evidence="2">The sequence shown here is derived from an EMBL/GenBank/DDBJ whole genome shotgun (WGS) entry which is preliminary data.</text>
</comment>
<dbReference type="Gene3D" id="3.30.420.40">
    <property type="match status" value="1"/>
</dbReference>
<dbReference type="RefSeq" id="WP_379558095.1">
    <property type="nucleotide sequence ID" value="NZ_JBHTJS010000032.1"/>
</dbReference>
<dbReference type="Proteomes" id="UP001597048">
    <property type="component" value="Unassembled WGS sequence"/>
</dbReference>
<dbReference type="InterPro" id="IPR043129">
    <property type="entry name" value="ATPase_NBD"/>
</dbReference>
<dbReference type="NCBIfam" id="TIGR01175">
    <property type="entry name" value="pilM"/>
    <property type="match status" value="1"/>
</dbReference>
<dbReference type="EMBL" id="JBHTJS010000032">
    <property type="protein sequence ID" value="MFD1008105.1"/>
    <property type="molecule type" value="Genomic_DNA"/>
</dbReference>
<dbReference type="InterPro" id="IPR050696">
    <property type="entry name" value="FtsA/MreB"/>
</dbReference>
<protein>
    <submittedName>
        <fullName evidence="2">Type IV pilus biogenesis protein PilM</fullName>
    </submittedName>
</protein>
<gene>
    <name evidence="2" type="primary">pilM</name>
    <name evidence="2" type="ORF">ACFQ1C_08065</name>
</gene>
<dbReference type="CDD" id="cd24049">
    <property type="entry name" value="ASKHA_NBD_PilM"/>
    <property type="match status" value="1"/>
</dbReference>
<dbReference type="SUPFAM" id="SSF53067">
    <property type="entry name" value="Actin-like ATPase domain"/>
    <property type="match status" value="2"/>
</dbReference>
<accession>A0ABW3KG85</accession>
<evidence type="ECO:0000313" key="2">
    <source>
        <dbReference type="EMBL" id="MFD1008105.1"/>
    </source>
</evidence>